<evidence type="ECO:0000313" key="4">
    <source>
        <dbReference type="Proteomes" id="UP000272474"/>
    </source>
</evidence>
<reference evidence="3 4" key="1">
    <citation type="journal article" date="2014" name="Int. J. Syst. Evol. Microbiol.">
        <title>Streptomyces hoynatensis sp. nov., isolated from deep marine sediment.</title>
        <authorList>
            <person name="Veyisoglu A."/>
            <person name="Sahin N."/>
        </authorList>
    </citation>
    <scope>NUCLEOTIDE SEQUENCE [LARGE SCALE GENOMIC DNA]</scope>
    <source>
        <strain evidence="3 4">KCTC 29097</strain>
    </source>
</reference>
<comment type="caution">
    <text evidence="3">The sequence shown here is derived from an EMBL/GenBank/DDBJ whole genome shotgun (WGS) entry which is preliminary data.</text>
</comment>
<dbReference type="InterPro" id="IPR050631">
    <property type="entry name" value="PheA/TfdB_FAD_monoxygenase"/>
</dbReference>
<dbReference type="Gene3D" id="3.50.50.60">
    <property type="entry name" value="FAD/NAD(P)-binding domain"/>
    <property type="match status" value="1"/>
</dbReference>
<dbReference type="EMBL" id="RBAL01000028">
    <property type="protein sequence ID" value="RKN37097.1"/>
    <property type="molecule type" value="Genomic_DNA"/>
</dbReference>
<dbReference type="Gene3D" id="3.30.70.2450">
    <property type="match status" value="1"/>
</dbReference>
<dbReference type="AlphaFoldDB" id="A0A3A9YPL2"/>
<dbReference type="Proteomes" id="UP000272474">
    <property type="component" value="Unassembled WGS sequence"/>
</dbReference>
<evidence type="ECO:0000256" key="1">
    <source>
        <dbReference type="ARBA" id="ARBA00023002"/>
    </source>
</evidence>
<evidence type="ECO:0000259" key="2">
    <source>
        <dbReference type="Pfam" id="PF01494"/>
    </source>
</evidence>
<keyword evidence="1" id="KW-0560">Oxidoreductase</keyword>
<dbReference type="InterPro" id="IPR002938">
    <property type="entry name" value="FAD-bd"/>
</dbReference>
<name>A0A3A9YPL2_9ACTN</name>
<dbReference type="GO" id="GO:0016491">
    <property type="term" value="F:oxidoreductase activity"/>
    <property type="evidence" value="ECO:0007669"/>
    <property type="project" value="UniProtKB-KW"/>
</dbReference>
<gene>
    <name evidence="3" type="ORF">D7294_29055</name>
</gene>
<proteinExistence type="predicted"/>
<dbReference type="PRINTS" id="PR00420">
    <property type="entry name" value="RNGMNOXGNASE"/>
</dbReference>
<dbReference type="InterPro" id="IPR036188">
    <property type="entry name" value="FAD/NAD-bd_sf"/>
</dbReference>
<dbReference type="SUPFAM" id="SSF51905">
    <property type="entry name" value="FAD/NAD(P)-binding domain"/>
    <property type="match status" value="1"/>
</dbReference>
<dbReference type="RefSeq" id="WP_120684786.1">
    <property type="nucleotide sequence ID" value="NZ_RBAL01000028.1"/>
</dbReference>
<dbReference type="PANTHER" id="PTHR43476">
    <property type="entry name" value="3-(3-HYDROXY-PHENYL)PROPIONATE/3-HYDROXYCINNAMIC ACID HYDROXYLASE"/>
    <property type="match status" value="1"/>
</dbReference>
<dbReference type="PANTHER" id="PTHR43476:SF5">
    <property type="entry name" value="FAD-DEPENDENT MONOOXYGENASE"/>
    <property type="match status" value="1"/>
</dbReference>
<feature type="domain" description="FAD-binding" evidence="2">
    <location>
        <begin position="7"/>
        <end position="349"/>
    </location>
</feature>
<evidence type="ECO:0000313" key="3">
    <source>
        <dbReference type="EMBL" id="RKN37097.1"/>
    </source>
</evidence>
<keyword evidence="4" id="KW-1185">Reference proteome</keyword>
<accession>A0A3A9YPL2</accession>
<protein>
    <submittedName>
        <fullName evidence="3">FAD-dependent oxidoreductase</fullName>
    </submittedName>
</protein>
<sequence length="403" mass="44962">MTDKDRIVVVGAGPVGVVAALAAARKGFPVTVLEAAEEVDDSPRASTFHPSTLEMINELGIMDEFLSVGLVARYFDFWDKPRHTLVARLDHEVLREETAFPFVVQTEQHKLARMGLRRLAGLPHVLVRRGCAFTHAEQRADGVVAHATGPEGPERFAGRWLLGCDGGRSAVRKSLGIDFEGYTFPERFLVLTTLFDFAGAMKCSERSYFADPDEWTNLFKAAGDDMAGRWRAVFPTRVGESDEEALGDAASARRLAGIWPEAGLGDLVHRRIYRVHQRVAARFRVGNVFLAGDAAHVNNPIGGLGLNCGIHDVMELVATLEAVRDGAGDDLLDRYERRRRELNIRFVQRQTVDNKRRLEEKDPAVRRQRLAELRAVAEDEERMRAFLRRTSLLDSVRDAHAIA</sequence>
<dbReference type="GO" id="GO:0071949">
    <property type="term" value="F:FAD binding"/>
    <property type="evidence" value="ECO:0007669"/>
    <property type="project" value="InterPro"/>
</dbReference>
<organism evidence="3 4">
    <name type="scientific">Streptomyces hoynatensis</name>
    <dbReference type="NCBI Taxonomy" id="1141874"/>
    <lineage>
        <taxon>Bacteria</taxon>
        <taxon>Bacillati</taxon>
        <taxon>Actinomycetota</taxon>
        <taxon>Actinomycetes</taxon>
        <taxon>Kitasatosporales</taxon>
        <taxon>Streptomycetaceae</taxon>
        <taxon>Streptomyces</taxon>
    </lineage>
</organism>
<dbReference type="OrthoDB" id="8670884at2"/>
<dbReference type="Pfam" id="PF01494">
    <property type="entry name" value="FAD_binding_3"/>
    <property type="match status" value="1"/>
</dbReference>